<evidence type="ECO:0000256" key="5">
    <source>
        <dbReference type="ARBA" id="ARBA00022989"/>
    </source>
</evidence>
<feature type="transmembrane region" description="Helical" evidence="8">
    <location>
        <begin position="188"/>
        <end position="216"/>
    </location>
</feature>
<dbReference type="GO" id="GO:0006693">
    <property type="term" value="P:prostaglandin metabolic process"/>
    <property type="evidence" value="ECO:0007669"/>
    <property type="project" value="Ensembl"/>
</dbReference>
<name>A0A669DDT1_ORENI</name>
<dbReference type="Ensembl" id="ENSONIT00000034320.1">
    <property type="protein sequence ID" value="ENSONIP00000058812.1"/>
    <property type="gene ID" value="ENSONIG00000004123.2"/>
</dbReference>
<dbReference type="PANTHER" id="PTHR11388">
    <property type="entry name" value="ORGANIC ANION TRANSPORTER"/>
    <property type="match status" value="1"/>
</dbReference>
<feature type="transmembrane region" description="Helical" evidence="8">
    <location>
        <begin position="508"/>
        <end position="525"/>
    </location>
</feature>
<dbReference type="InParanoid" id="A0A669DDT1"/>
<keyword evidence="8" id="KW-0406">Ion transport</keyword>
<keyword evidence="5 8" id="KW-1133">Transmembrane helix</keyword>
<feature type="transmembrane region" description="Helical" evidence="8">
    <location>
        <begin position="330"/>
        <end position="356"/>
    </location>
</feature>
<evidence type="ECO:0000313" key="12">
    <source>
        <dbReference type="Proteomes" id="UP000005207"/>
    </source>
</evidence>
<dbReference type="Gene3D" id="1.20.1250.20">
    <property type="entry name" value="MFS general substrate transporter like domains"/>
    <property type="match status" value="2"/>
</dbReference>
<dbReference type="GO" id="GO:0016323">
    <property type="term" value="C:basolateral plasma membrane"/>
    <property type="evidence" value="ECO:0007669"/>
    <property type="project" value="TreeGrafter"/>
</dbReference>
<dbReference type="GO" id="GO:0006811">
    <property type="term" value="P:monoatomic ion transport"/>
    <property type="evidence" value="ECO:0007669"/>
    <property type="project" value="UniProtKB-KW"/>
</dbReference>
<evidence type="ECO:0000256" key="2">
    <source>
        <dbReference type="ARBA" id="ARBA00009657"/>
    </source>
</evidence>
<dbReference type="GO" id="GO:0015347">
    <property type="term" value="F:sodium-independent organic anion transmembrane transporter activity"/>
    <property type="evidence" value="ECO:0007669"/>
    <property type="project" value="TreeGrafter"/>
</dbReference>
<dbReference type="GeneTree" id="ENSGT01150000286901"/>
<feature type="transmembrane region" description="Helical" evidence="8">
    <location>
        <begin position="599"/>
        <end position="621"/>
    </location>
</feature>
<reference evidence="12" key="1">
    <citation type="submission" date="2012-01" db="EMBL/GenBank/DDBJ databases">
        <title>The Genome Sequence of Oreochromis niloticus (Nile Tilapia).</title>
        <authorList>
            <consortium name="Broad Institute Genome Assembly Team"/>
            <consortium name="Broad Institute Sequencing Platform"/>
            <person name="Di Palma F."/>
            <person name="Johnson J."/>
            <person name="Lander E.S."/>
            <person name="Lindblad-Toh K."/>
        </authorList>
    </citation>
    <scope>NUCLEOTIDE SEQUENCE [LARGE SCALE GENOMIC DNA]</scope>
</reference>
<feature type="transmembrane region" description="Helical" evidence="8">
    <location>
        <begin position="368"/>
        <end position="391"/>
    </location>
</feature>
<feature type="transmembrane region" description="Helical" evidence="8">
    <location>
        <begin position="28"/>
        <end position="47"/>
    </location>
</feature>
<keyword evidence="7" id="KW-1015">Disulfide bond</keyword>
<organism evidence="11 12">
    <name type="scientific">Oreochromis niloticus</name>
    <name type="common">Nile tilapia</name>
    <name type="synonym">Tilapia nilotica</name>
    <dbReference type="NCBI Taxonomy" id="8128"/>
    <lineage>
        <taxon>Eukaryota</taxon>
        <taxon>Metazoa</taxon>
        <taxon>Chordata</taxon>
        <taxon>Craniata</taxon>
        <taxon>Vertebrata</taxon>
        <taxon>Euteleostomi</taxon>
        <taxon>Actinopterygii</taxon>
        <taxon>Neopterygii</taxon>
        <taxon>Teleostei</taxon>
        <taxon>Neoteleostei</taxon>
        <taxon>Acanthomorphata</taxon>
        <taxon>Ovalentaria</taxon>
        <taxon>Cichlomorphae</taxon>
        <taxon>Cichliformes</taxon>
        <taxon>Cichlidae</taxon>
        <taxon>African cichlids</taxon>
        <taxon>Pseudocrenilabrinae</taxon>
        <taxon>Oreochromini</taxon>
        <taxon>Oreochromis</taxon>
    </lineage>
</organism>
<dbReference type="InterPro" id="IPR036058">
    <property type="entry name" value="Kazal_dom_sf"/>
</dbReference>
<evidence type="ECO:0000256" key="3">
    <source>
        <dbReference type="ARBA" id="ARBA00022475"/>
    </source>
</evidence>
<dbReference type="AlphaFoldDB" id="A0A669DDT1"/>
<comment type="similarity">
    <text evidence="2 8">Belongs to the organo anion transporter (TC 2.A.60) family.</text>
</comment>
<evidence type="ECO:0000313" key="11">
    <source>
        <dbReference type="Ensembl" id="ENSONIP00000058812.1"/>
    </source>
</evidence>
<dbReference type="GO" id="GO:0071425">
    <property type="term" value="P:hematopoietic stem cell proliferation"/>
    <property type="evidence" value="ECO:0007669"/>
    <property type="project" value="Ensembl"/>
</dbReference>
<protein>
    <recommendedName>
        <fullName evidence="8">Solute carrier organic anion transporter family member</fullName>
    </recommendedName>
</protein>
<dbReference type="GO" id="GO:0015125">
    <property type="term" value="F:bile acid transmembrane transporter activity"/>
    <property type="evidence" value="ECO:0007669"/>
    <property type="project" value="TreeGrafter"/>
</dbReference>
<gene>
    <name evidence="11" type="primary">slco2b1</name>
</gene>
<feature type="transmembrane region" description="Helical" evidence="8">
    <location>
        <begin position="151"/>
        <end position="176"/>
    </location>
</feature>
<feature type="transmembrane region" description="Helical" evidence="8">
    <location>
        <begin position="236"/>
        <end position="260"/>
    </location>
</feature>
<dbReference type="SUPFAM" id="SSF103473">
    <property type="entry name" value="MFS general substrate transporter"/>
    <property type="match status" value="1"/>
</dbReference>
<dbReference type="InterPro" id="IPR002350">
    <property type="entry name" value="Kazal_dom"/>
</dbReference>
<feature type="domain" description="Major facilitator superfamily (MFS) profile" evidence="9">
    <location>
        <begin position="26"/>
        <end position="625"/>
    </location>
</feature>
<dbReference type="Proteomes" id="UP000005207">
    <property type="component" value="Linkage group LG10"/>
</dbReference>
<keyword evidence="12" id="KW-1185">Reference proteome</keyword>
<feature type="transmembrane region" description="Helical" evidence="8">
    <location>
        <begin position="403"/>
        <end position="422"/>
    </location>
</feature>
<evidence type="ECO:0000259" key="10">
    <source>
        <dbReference type="PROSITE" id="PS51465"/>
    </source>
</evidence>
<evidence type="ECO:0000259" key="9">
    <source>
        <dbReference type="PROSITE" id="PS50850"/>
    </source>
</evidence>
<proteinExistence type="inferred from homology"/>
<feature type="transmembrane region" description="Helical" evidence="8">
    <location>
        <begin position="95"/>
        <end position="116"/>
    </location>
</feature>
<keyword evidence="3" id="KW-1003">Cell membrane</keyword>
<sequence>VNSLNMTSDPRSLQAPARSRSLFNSIKFFVFCHSLLQLAQLLVSGYMKSSISTIERRYGLSSQKSGLLASFNEVGNTILIIFVSFFGSRVHRPRYIGAGALLACLASLLMGVTHFMSEPYHYTKSIFESSVTTSSYNQTCLKQETPAQQGIYPMLLLGQLLLGVGAVPIQPFGISYIDDYASRRNSPLYLGILLAMTSIGPAFGFITGSLMLRFYVDFDKVPKEAIELDTKDLRWVGAWWLGFLVASCVLFLTALPYLFFPRNMPKEVSQSYLIQKSCFVIEVTCPENVHGHSQHPLWALISQSTLFVTFNPAPVNGFPKIALRTLRNPIYLLVVLALVNLSALLSGLATFMAKFIEKQFSQSASFSTMMIGGVGIPMAVLGTVLGGALMRRFSLSVSGASKLCTIAILLCMLTALPMLFIGCPTQNIAEVSNNSYDLFQCSSSCHCSEEAFNPVCGSDGMEFKSPCHAGCQSVETDNFSKVNYSECRCVGGLGFALPRSCGSGCEHLLLPFVVLLGLTAFIAAFSQTPSCMMILREVPPEDKSFAVGVQYMLFRVLAFMPGPVLYGSVIDTTCILWGKKCGKQTSCQYYDLERFRNRFLGLQVVFVCGALLCYLLTIVVLRKRDRYQERDYQMVNQKISENAKEKELMT</sequence>
<dbReference type="SUPFAM" id="SSF100895">
    <property type="entry name" value="Kazal-type serine protease inhibitors"/>
    <property type="match status" value="1"/>
</dbReference>
<keyword evidence="8" id="KW-0813">Transport</keyword>
<dbReference type="NCBIfam" id="TIGR00805">
    <property type="entry name" value="oat"/>
    <property type="match status" value="1"/>
</dbReference>
<dbReference type="Pfam" id="PF07648">
    <property type="entry name" value="Kazal_2"/>
    <property type="match status" value="1"/>
</dbReference>
<dbReference type="InterPro" id="IPR020846">
    <property type="entry name" value="MFS_dom"/>
</dbReference>
<feature type="transmembrane region" description="Helical" evidence="8">
    <location>
        <begin position="67"/>
        <end position="88"/>
    </location>
</feature>
<dbReference type="GO" id="GO:0016324">
    <property type="term" value="C:apical plasma membrane"/>
    <property type="evidence" value="ECO:0007669"/>
    <property type="project" value="TreeGrafter"/>
</dbReference>
<dbReference type="Gene3D" id="3.30.60.30">
    <property type="match status" value="1"/>
</dbReference>
<dbReference type="FunCoup" id="A0A669DDT1">
    <property type="interactions" value="142"/>
</dbReference>
<feature type="transmembrane region" description="Helical" evidence="8">
    <location>
        <begin position="545"/>
        <end position="566"/>
    </location>
</feature>
<evidence type="ECO:0000256" key="6">
    <source>
        <dbReference type="ARBA" id="ARBA00023136"/>
    </source>
</evidence>
<dbReference type="PROSITE" id="PS51465">
    <property type="entry name" value="KAZAL_2"/>
    <property type="match status" value="1"/>
</dbReference>
<evidence type="ECO:0000256" key="8">
    <source>
        <dbReference type="RuleBase" id="RU362056"/>
    </source>
</evidence>
<dbReference type="InterPro" id="IPR036259">
    <property type="entry name" value="MFS_trans_sf"/>
</dbReference>
<comment type="subcellular location">
    <subcellularLocation>
        <location evidence="1 8">Cell membrane</location>
        <topology evidence="1 8">Multi-pass membrane protein</topology>
    </subcellularLocation>
</comment>
<keyword evidence="6 8" id="KW-0472">Membrane</keyword>
<dbReference type="GO" id="GO:0043252">
    <property type="term" value="P:sodium-independent organic anion transport"/>
    <property type="evidence" value="ECO:0007669"/>
    <property type="project" value="TreeGrafter"/>
</dbReference>
<evidence type="ECO:0000256" key="4">
    <source>
        <dbReference type="ARBA" id="ARBA00022692"/>
    </source>
</evidence>
<keyword evidence="4 8" id="KW-0812">Transmembrane</keyword>
<dbReference type="OMA" id="FMLGSAM"/>
<reference evidence="11" key="3">
    <citation type="submission" date="2025-09" db="UniProtKB">
        <authorList>
            <consortium name="Ensembl"/>
        </authorList>
    </citation>
    <scope>IDENTIFICATION</scope>
</reference>
<reference evidence="11" key="2">
    <citation type="submission" date="2025-08" db="UniProtKB">
        <authorList>
            <consortium name="Ensembl"/>
        </authorList>
    </citation>
    <scope>IDENTIFICATION</scope>
</reference>
<feature type="domain" description="Kazal-like" evidence="10">
    <location>
        <begin position="435"/>
        <end position="488"/>
    </location>
</feature>
<dbReference type="PROSITE" id="PS50850">
    <property type="entry name" value="MFS"/>
    <property type="match status" value="1"/>
</dbReference>
<evidence type="ECO:0000256" key="7">
    <source>
        <dbReference type="ARBA" id="ARBA00023157"/>
    </source>
</evidence>
<accession>A0A669DDT1</accession>
<dbReference type="Pfam" id="PF03137">
    <property type="entry name" value="OATP"/>
    <property type="match status" value="1"/>
</dbReference>
<dbReference type="InterPro" id="IPR004156">
    <property type="entry name" value="OATP"/>
</dbReference>
<dbReference type="PANTHER" id="PTHR11388:SF87">
    <property type="entry name" value="SOLUTE CARRIER ORGANIC ANION TRANSPORTER FAMILY MEMBER 2B1"/>
    <property type="match status" value="1"/>
</dbReference>
<evidence type="ECO:0000256" key="1">
    <source>
        <dbReference type="ARBA" id="ARBA00004651"/>
    </source>
</evidence>